<dbReference type="InterPro" id="IPR011990">
    <property type="entry name" value="TPR-like_helical_dom_sf"/>
</dbReference>
<dbReference type="PANTHER" id="PTHR16305:SF35">
    <property type="entry name" value="TRANSCRIPTIONAL ACTIVATOR DOMAIN"/>
    <property type="match status" value="1"/>
</dbReference>
<dbReference type="SUPFAM" id="SSF48452">
    <property type="entry name" value="TPR-like"/>
    <property type="match status" value="2"/>
</dbReference>
<name>F6ELV7_HOYSD</name>
<keyword evidence="5" id="KW-1185">Reference proteome</keyword>
<dbReference type="KEGG" id="asd:AS9A_4305"/>
<gene>
    <name evidence="4" type="ordered locus">AS9A_4305</name>
</gene>
<keyword evidence="1" id="KW-0547">Nucleotide-binding</keyword>
<evidence type="ECO:0000259" key="3">
    <source>
        <dbReference type="PROSITE" id="PS50043"/>
    </source>
</evidence>
<dbReference type="OrthoDB" id="134933at2"/>
<dbReference type="Proteomes" id="UP000009235">
    <property type="component" value="Chromosome"/>
</dbReference>
<keyword evidence="2" id="KW-0067">ATP-binding</keyword>
<dbReference type="PANTHER" id="PTHR16305">
    <property type="entry name" value="TESTICULAR SOLUBLE ADENYLYL CYCLASE"/>
    <property type="match status" value="1"/>
</dbReference>
<evidence type="ECO:0000256" key="2">
    <source>
        <dbReference type="ARBA" id="ARBA00022840"/>
    </source>
</evidence>
<dbReference type="SMART" id="SM00421">
    <property type="entry name" value="HTH_LUXR"/>
    <property type="match status" value="1"/>
</dbReference>
<feature type="domain" description="HTH luxR-type" evidence="3">
    <location>
        <begin position="844"/>
        <end position="909"/>
    </location>
</feature>
<evidence type="ECO:0000256" key="1">
    <source>
        <dbReference type="ARBA" id="ARBA00022741"/>
    </source>
</evidence>
<dbReference type="Pfam" id="PF00196">
    <property type="entry name" value="GerE"/>
    <property type="match status" value="1"/>
</dbReference>
<protein>
    <submittedName>
        <fullName evidence="4">Putative transcriptional regulator, LuxR family</fullName>
    </submittedName>
</protein>
<organism evidence="4 5">
    <name type="scientific">Hoyosella subflava (strain DSM 45089 / JCM 17490 / NBRC 109087 / DQS3-9A1)</name>
    <name type="common">Amycolicicoccus subflavus</name>
    <dbReference type="NCBI Taxonomy" id="443218"/>
    <lineage>
        <taxon>Bacteria</taxon>
        <taxon>Bacillati</taxon>
        <taxon>Actinomycetota</taxon>
        <taxon>Actinomycetes</taxon>
        <taxon>Mycobacteriales</taxon>
        <taxon>Hoyosellaceae</taxon>
        <taxon>Hoyosella</taxon>
    </lineage>
</organism>
<dbReference type="eggNOG" id="COG2909">
    <property type="taxonomic scope" value="Bacteria"/>
</dbReference>
<dbReference type="SUPFAM" id="SSF46894">
    <property type="entry name" value="C-terminal effector domain of the bipartite response regulators"/>
    <property type="match status" value="1"/>
</dbReference>
<dbReference type="Gene3D" id="3.40.50.300">
    <property type="entry name" value="P-loop containing nucleotide triphosphate hydrolases"/>
    <property type="match status" value="1"/>
</dbReference>
<dbReference type="RefSeq" id="WP_013809086.1">
    <property type="nucleotide sequence ID" value="NC_015564.1"/>
</dbReference>
<dbReference type="InterPro" id="IPR027417">
    <property type="entry name" value="P-loop_NTPase"/>
</dbReference>
<accession>F6ELV7</accession>
<sequence length="915" mass="98757">MSSQVCLRLYEREHEQNALDGAFISAASGNGNAVFIIGSAGLGKTSLLRSAQIRNSRKAEAIYYQGHPVEASLPFAVLDRMFAGMTNALSAPPTDRLGTSEHSLLVHELALLELRTRADRPTVYLLDDLHWADSDSLRILTYLARRISDLPVSLIGAMRSWPPGASRMAETLNAQSEAALLRLEELTFSATHDLLGDLVGRVRAPQFVGRAYTLSGGNPLLVTEAARQVAASGTLPHASERTEGNLRQTLLLSHLSGLPSQSIVVAGASAVLGAQSRIRAVEELCGFAPDDFADAIDSLLATGVLTCEDDCLRFRHDLLAAALLDEMPKGRLRLLHTRAFEYYRSLQDPHSASAHAVAASMVGDKHAIDALKAVGNHALSTGAVGTAVHQLGHAVRFAGQHADTDLLVSYGDALLASGNAPDARTAYHDALRQLPEAGERMPLLARQAVATAYAGRLREALGLFELITQEFGTAVSAETGLEYAYTAWVLDGPNAGLDALARATAATEEHREYVGARMLCQLHTGRAVDLSQIEDLARETWRLGQPGSRTATVSFNPFLIVAVSYYMLERYTDAIEVAELGINYWTNANAPLYAAALRLTRMAALFSQGDLHALMRDAEEAAPEMSPLTEPYFWILRAGALIWSGHTEDAAQLLNQVPQMVGSEAFFVDAYLRDARGQLYLAAGDPASALHEYRALEEKCFRLGIGHAGLPAWVGNALEAYVAAGCPADVRRLVASLEESQQPGRQNRVAMVPQAGRAALAAAADEDRAAEEFYQSALALDVAAPLDRLRIRLRYGRWLRQRHRTKAARGILARALSDADAAGLHGLSTELHGELVAAGGRRRRSDTAAHLTTQQRRVAVLAVEGTTAREIARQLSVSVRTVESHLSAVYRTLGISSRAQLRTITQDGTIDLSVD</sequence>
<dbReference type="Gene3D" id="1.25.40.10">
    <property type="entry name" value="Tetratricopeptide repeat domain"/>
    <property type="match status" value="2"/>
</dbReference>
<dbReference type="InterPro" id="IPR036388">
    <property type="entry name" value="WH-like_DNA-bd_sf"/>
</dbReference>
<dbReference type="AlphaFoldDB" id="F6ELV7"/>
<dbReference type="SUPFAM" id="SSF52540">
    <property type="entry name" value="P-loop containing nucleoside triphosphate hydrolases"/>
    <property type="match status" value="1"/>
</dbReference>
<dbReference type="Pfam" id="PF13191">
    <property type="entry name" value="AAA_16"/>
    <property type="match status" value="1"/>
</dbReference>
<evidence type="ECO:0000313" key="5">
    <source>
        <dbReference type="Proteomes" id="UP000009235"/>
    </source>
</evidence>
<evidence type="ECO:0000313" key="4">
    <source>
        <dbReference type="EMBL" id="AEF42738.1"/>
    </source>
</evidence>
<dbReference type="GO" id="GO:0005737">
    <property type="term" value="C:cytoplasm"/>
    <property type="evidence" value="ECO:0007669"/>
    <property type="project" value="TreeGrafter"/>
</dbReference>
<dbReference type="GO" id="GO:0003677">
    <property type="term" value="F:DNA binding"/>
    <property type="evidence" value="ECO:0007669"/>
    <property type="project" value="InterPro"/>
</dbReference>
<dbReference type="InterPro" id="IPR016032">
    <property type="entry name" value="Sig_transdc_resp-reg_C-effctor"/>
</dbReference>
<dbReference type="PROSITE" id="PS50043">
    <property type="entry name" value="HTH_LUXR_2"/>
    <property type="match status" value="1"/>
</dbReference>
<dbReference type="GO" id="GO:0006355">
    <property type="term" value="P:regulation of DNA-templated transcription"/>
    <property type="evidence" value="ECO:0007669"/>
    <property type="project" value="InterPro"/>
</dbReference>
<dbReference type="GO" id="GO:0005524">
    <property type="term" value="F:ATP binding"/>
    <property type="evidence" value="ECO:0007669"/>
    <property type="project" value="UniProtKB-KW"/>
</dbReference>
<proteinExistence type="predicted"/>
<dbReference type="InterPro" id="IPR041664">
    <property type="entry name" value="AAA_16"/>
</dbReference>
<dbReference type="STRING" id="443218.AS9A_4305"/>
<dbReference type="GO" id="GO:0004016">
    <property type="term" value="F:adenylate cyclase activity"/>
    <property type="evidence" value="ECO:0007669"/>
    <property type="project" value="TreeGrafter"/>
</dbReference>
<dbReference type="Gene3D" id="1.10.10.10">
    <property type="entry name" value="Winged helix-like DNA-binding domain superfamily/Winged helix DNA-binding domain"/>
    <property type="match status" value="1"/>
</dbReference>
<reference evidence="4 5" key="1">
    <citation type="journal article" date="2011" name="J. Bacteriol.">
        <title>Complete genome sequence of Amycolicicoccus subflavus DQS3-9A1T, an actinomycete isolated from crude oil-polluted soil.</title>
        <authorList>
            <person name="Cai M."/>
            <person name="Chen W.M."/>
            <person name="Nie Y."/>
            <person name="Chi C.Q."/>
            <person name="Wang Y.N."/>
            <person name="Tang Y.Q."/>
            <person name="Li G.Y."/>
            <person name="Wu X.L."/>
        </authorList>
    </citation>
    <scope>NUCLEOTIDE SEQUENCE [LARGE SCALE GENOMIC DNA]</scope>
    <source>
        <strain evidence="5">DSM 45089 / DQS3-9A1</strain>
    </source>
</reference>
<dbReference type="HOGENOM" id="CLU_006850_1_1_11"/>
<dbReference type="CDD" id="cd06170">
    <property type="entry name" value="LuxR_C_like"/>
    <property type="match status" value="1"/>
</dbReference>
<dbReference type="InterPro" id="IPR000792">
    <property type="entry name" value="Tscrpt_reg_LuxR_C"/>
</dbReference>
<dbReference type="EMBL" id="CP002786">
    <property type="protein sequence ID" value="AEF42738.1"/>
    <property type="molecule type" value="Genomic_DNA"/>
</dbReference>
<dbReference type="PRINTS" id="PR00038">
    <property type="entry name" value="HTHLUXR"/>
</dbReference>